<feature type="transmembrane region" description="Helical" evidence="1">
    <location>
        <begin position="152"/>
        <end position="170"/>
    </location>
</feature>
<reference evidence="3" key="1">
    <citation type="journal article" date="2020" name="Nat. Commun.">
        <title>Genome assembly of wild tea tree DASZ reveals pedigree and selection history of tea varieties.</title>
        <authorList>
            <person name="Zhang W."/>
            <person name="Zhang Y."/>
            <person name="Qiu H."/>
            <person name="Guo Y."/>
            <person name="Wan H."/>
            <person name="Zhang X."/>
            <person name="Scossa F."/>
            <person name="Alseekh S."/>
            <person name="Zhang Q."/>
            <person name="Wang P."/>
            <person name="Xu L."/>
            <person name="Schmidt M.H."/>
            <person name="Jia X."/>
            <person name="Li D."/>
            <person name="Zhu A."/>
            <person name="Guo F."/>
            <person name="Chen W."/>
            <person name="Ni D."/>
            <person name="Usadel B."/>
            <person name="Fernie A.R."/>
            <person name="Wen W."/>
        </authorList>
    </citation>
    <scope>NUCLEOTIDE SEQUENCE [LARGE SCALE GENOMIC DNA]</scope>
    <source>
        <strain evidence="3">cv. G240</strain>
    </source>
</reference>
<feature type="transmembrane region" description="Helical" evidence="1">
    <location>
        <begin position="110"/>
        <end position="131"/>
    </location>
</feature>
<keyword evidence="3" id="KW-1185">Reference proteome</keyword>
<accession>A0A7J7HBJ7</accession>
<proteinExistence type="predicted"/>
<name>A0A7J7HBJ7_CAMSI</name>
<dbReference type="AlphaFoldDB" id="A0A7J7HBJ7"/>
<feature type="transmembrane region" description="Helical" evidence="1">
    <location>
        <begin position="53"/>
        <end position="72"/>
    </location>
</feature>
<evidence type="ECO:0000256" key="1">
    <source>
        <dbReference type="SAM" id="Phobius"/>
    </source>
</evidence>
<reference evidence="2 3" key="2">
    <citation type="submission" date="2020-07" db="EMBL/GenBank/DDBJ databases">
        <title>Genome assembly of wild tea tree DASZ reveals pedigree and selection history of tea varieties.</title>
        <authorList>
            <person name="Zhang W."/>
        </authorList>
    </citation>
    <scope>NUCLEOTIDE SEQUENCE [LARGE SCALE GENOMIC DNA]</scope>
    <source>
        <strain evidence="3">cv. G240</strain>
        <tissue evidence="2">Leaf</tissue>
    </source>
</reference>
<gene>
    <name evidence="2" type="ORF">HYC85_012295</name>
</gene>
<keyword evidence="1" id="KW-0472">Membrane</keyword>
<keyword evidence="1" id="KW-0812">Transmembrane</keyword>
<evidence type="ECO:0000313" key="3">
    <source>
        <dbReference type="Proteomes" id="UP000593564"/>
    </source>
</evidence>
<dbReference type="EMBL" id="JACBKZ010000005">
    <property type="protein sequence ID" value="KAF5950302.1"/>
    <property type="molecule type" value="Genomic_DNA"/>
</dbReference>
<comment type="caution">
    <text evidence="2">The sequence shown here is derived from an EMBL/GenBank/DDBJ whole genome shotgun (WGS) entry which is preliminary data.</text>
</comment>
<feature type="non-terminal residue" evidence="2">
    <location>
        <position position="201"/>
    </location>
</feature>
<dbReference type="Proteomes" id="UP000593564">
    <property type="component" value="Unassembled WGS sequence"/>
</dbReference>
<evidence type="ECO:0000313" key="2">
    <source>
        <dbReference type="EMBL" id="KAF5950302.1"/>
    </source>
</evidence>
<organism evidence="2 3">
    <name type="scientific">Camellia sinensis</name>
    <name type="common">Tea plant</name>
    <name type="synonym">Thea sinensis</name>
    <dbReference type="NCBI Taxonomy" id="4442"/>
    <lineage>
        <taxon>Eukaryota</taxon>
        <taxon>Viridiplantae</taxon>
        <taxon>Streptophyta</taxon>
        <taxon>Embryophyta</taxon>
        <taxon>Tracheophyta</taxon>
        <taxon>Spermatophyta</taxon>
        <taxon>Magnoliopsida</taxon>
        <taxon>eudicotyledons</taxon>
        <taxon>Gunneridae</taxon>
        <taxon>Pentapetalae</taxon>
        <taxon>asterids</taxon>
        <taxon>Ericales</taxon>
        <taxon>Theaceae</taxon>
        <taxon>Camellia</taxon>
    </lineage>
</organism>
<sequence length="201" mass="22641">FTLHSRVWLLTPLPLSSLRRRPCRLPLLLPPPPSLPWPSVPFVAAAEFVRRKLLAPLTGTIRSLLIFLGWFITTDVLEASLYKSLAPHSSPSLISSPPPPLPQSLPWPSVPSVVVAAAEFIPLFILCPLLINYIILKIHLAFTKSRSHSTNLVISLSLGAFLFIYLYYYIVFPHIQIKPYFLFPSCSSVEFPEFQLEEPIL</sequence>
<protein>
    <submittedName>
        <fullName evidence="2">Uncharacterized protein</fullName>
    </submittedName>
</protein>
<keyword evidence="1" id="KW-1133">Transmembrane helix</keyword>